<feature type="transmembrane region" description="Helical" evidence="1">
    <location>
        <begin position="76"/>
        <end position="98"/>
    </location>
</feature>
<dbReference type="Proteomes" id="UP000027222">
    <property type="component" value="Unassembled WGS sequence"/>
</dbReference>
<dbReference type="EMBL" id="KL142387">
    <property type="protein sequence ID" value="KDR72955.1"/>
    <property type="molecule type" value="Genomic_DNA"/>
</dbReference>
<keyword evidence="1" id="KW-0812">Transmembrane</keyword>
<keyword evidence="1" id="KW-1133">Transmembrane helix</keyword>
<sequence>MYCYSRFFLLVKSSAASSTSSTAKWWQTILGLKLCCPYSERRHKTPSLLFQSEHGLSDYPSSLRSARGKPFRRFRILFIVPYRVFTTWTLLCPFKVLLLRMRHR</sequence>
<gene>
    <name evidence="2" type="ORF">GALMADRAFT_742914</name>
</gene>
<organism evidence="2 3">
    <name type="scientific">Galerina marginata (strain CBS 339.88)</name>
    <dbReference type="NCBI Taxonomy" id="685588"/>
    <lineage>
        <taxon>Eukaryota</taxon>
        <taxon>Fungi</taxon>
        <taxon>Dikarya</taxon>
        <taxon>Basidiomycota</taxon>
        <taxon>Agaricomycotina</taxon>
        <taxon>Agaricomycetes</taxon>
        <taxon>Agaricomycetidae</taxon>
        <taxon>Agaricales</taxon>
        <taxon>Agaricineae</taxon>
        <taxon>Strophariaceae</taxon>
        <taxon>Galerina</taxon>
    </lineage>
</organism>
<evidence type="ECO:0000313" key="3">
    <source>
        <dbReference type="Proteomes" id="UP000027222"/>
    </source>
</evidence>
<keyword evidence="3" id="KW-1185">Reference proteome</keyword>
<reference evidence="3" key="1">
    <citation type="journal article" date="2014" name="Proc. Natl. Acad. Sci. U.S.A.">
        <title>Extensive sampling of basidiomycete genomes demonstrates inadequacy of the white-rot/brown-rot paradigm for wood decay fungi.</title>
        <authorList>
            <person name="Riley R."/>
            <person name="Salamov A.A."/>
            <person name="Brown D.W."/>
            <person name="Nagy L.G."/>
            <person name="Floudas D."/>
            <person name="Held B.W."/>
            <person name="Levasseur A."/>
            <person name="Lombard V."/>
            <person name="Morin E."/>
            <person name="Otillar R."/>
            <person name="Lindquist E.A."/>
            <person name="Sun H."/>
            <person name="LaButti K.M."/>
            <person name="Schmutz J."/>
            <person name="Jabbour D."/>
            <person name="Luo H."/>
            <person name="Baker S.E."/>
            <person name="Pisabarro A.G."/>
            <person name="Walton J.D."/>
            <person name="Blanchette R.A."/>
            <person name="Henrissat B."/>
            <person name="Martin F."/>
            <person name="Cullen D."/>
            <person name="Hibbett D.S."/>
            <person name="Grigoriev I.V."/>
        </authorList>
    </citation>
    <scope>NUCLEOTIDE SEQUENCE [LARGE SCALE GENOMIC DNA]</scope>
    <source>
        <strain evidence="3">CBS 339.88</strain>
    </source>
</reference>
<protein>
    <submittedName>
        <fullName evidence="2">Uncharacterized protein</fullName>
    </submittedName>
</protein>
<accession>A0A067SPW9</accession>
<name>A0A067SPW9_GALM3</name>
<dbReference type="AlphaFoldDB" id="A0A067SPW9"/>
<evidence type="ECO:0000256" key="1">
    <source>
        <dbReference type="SAM" id="Phobius"/>
    </source>
</evidence>
<keyword evidence="1" id="KW-0472">Membrane</keyword>
<evidence type="ECO:0000313" key="2">
    <source>
        <dbReference type="EMBL" id="KDR72955.1"/>
    </source>
</evidence>
<dbReference type="HOGENOM" id="CLU_2250357_0_0_1"/>
<proteinExistence type="predicted"/>